<dbReference type="RefSeq" id="WP_125238610.1">
    <property type="nucleotide sequence ID" value="NZ_RQYF01000010.1"/>
</dbReference>
<keyword evidence="2" id="KW-1185">Reference proteome</keyword>
<accession>A0A3P2AC90</accession>
<evidence type="ECO:0000313" key="1">
    <source>
        <dbReference type="EMBL" id="RRD92445.1"/>
    </source>
</evidence>
<reference evidence="1 2" key="1">
    <citation type="submission" date="2018-11" db="EMBL/GenBank/DDBJ databases">
        <title>Genomes From Bacteria Associated with the Canine Oral Cavity: a Test Case for Automated Genome-Based Taxonomic Assignment.</title>
        <authorList>
            <person name="Coil D.A."/>
            <person name="Jospin G."/>
            <person name="Darling A.E."/>
            <person name="Wallis C."/>
            <person name="Davis I.J."/>
            <person name="Harris S."/>
            <person name="Eisen J.A."/>
            <person name="Holcombe L.J."/>
            <person name="O'Flynn C."/>
        </authorList>
    </citation>
    <scope>NUCLEOTIDE SEQUENCE [LARGE SCALE GENOMIC DNA]</scope>
    <source>
        <strain evidence="1 2">OH1047_COT-310</strain>
    </source>
</reference>
<protein>
    <submittedName>
        <fullName evidence="1">Ribosome biogenesis protein</fullName>
    </submittedName>
</protein>
<sequence>MKRLIQTTAFEQLASNDLTAIPIRAVCNNFIEDVIRLSETEKDLQSLFRTLSYTRFHLQTIYEKDGLTTEMGEKCIGIVTCH</sequence>
<dbReference type="EMBL" id="RQYF01000010">
    <property type="protein sequence ID" value="RRD92445.1"/>
    <property type="molecule type" value="Genomic_DNA"/>
</dbReference>
<gene>
    <name evidence="1" type="ORF">EII33_03820</name>
</gene>
<dbReference type="AlphaFoldDB" id="A0A3P2AC90"/>
<proteinExistence type="predicted"/>
<comment type="caution">
    <text evidence="1">The sequence shown here is derived from an EMBL/GenBank/DDBJ whole genome shotgun (WGS) entry which is preliminary data.</text>
</comment>
<name>A0A3P2AC90_9BACE</name>
<evidence type="ECO:0000313" key="2">
    <source>
        <dbReference type="Proteomes" id="UP000279562"/>
    </source>
</evidence>
<organism evidence="1 2">
    <name type="scientific">Prevotella heparinolytica</name>
    <dbReference type="NCBI Taxonomy" id="28113"/>
    <lineage>
        <taxon>Bacteria</taxon>
        <taxon>Pseudomonadati</taxon>
        <taxon>Bacteroidota</taxon>
        <taxon>Bacteroidia</taxon>
        <taxon>Bacteroidales</taxon>
        <taxon>Bacteroidaceae</taxon>
        <taxon>Bacteroides</taxon>
    </lineage>
</organism>
<dbReference type="Proteomes" id="UP000279562">
    <property type="component" value="Unassembled WGS sequence"/>
</dbReference>